<reference evidence="2 3" key="1">
    <citation type="submission" date="2017-11" db="EMBL/GenBank/DDBJ databases">
        <title>De novo assembly and phasing of dikaryotic genomes from two isolates of Puccinia coronata f. sp. avenae, the causal agent of oat crown rust.</title>
        <authorList>
            <person name="Miller M.E."/>
            <person name="Zhang Y."/>
            <person name="Omidvar V."/>
            <person name="Sperschneider J."/>
            <person name="Schwessinger B."/>
            <person name="Raley C."/>
            <person name="Palmer J.M."/>
            <person name="Garnica D."/>
            <person name="Upadhyaya N."/>
            <person name="Rathjen J."/>
            <person name="Taylor J.M."/>
            <person name="Park R.F."/>
            <person name="Dodds P.N."/>
            <person name="Hirsch C.D."/>
            <person name="Kianian S.F."/>
            <person name="Figueroa M."/>
        </authorList>
    </citation>
    <scope>NUCLEOTIDE SEQUENCE [LARGE SCALE GENOMIC DNA]</scope>
    <source>
        <strain evidence="2">12NC29</strain>
    </source>
</reference>
<dbReference type="EMBL" id="PGCJ01000176">
    <property type="protein sequence ID" value="PLW40866.1"/>
    <property type="molecule type" value="Genomic_DNA"/>
</dbReference>
<protein>
    <recommendedName>
        <fullName evidence="1">Fungal-type protein kinase domain-containing protein</fullName>
    </recommendedName>
</protein>
<organism evidence="2 3">
    <name type="scientific">Puccinia coronata f. sp. avenae</name>
    <dbReference type="NCBI Taxonomy" id="200324"/>
    <lineage>
        <taxon>Eukaryota</taxon>
        <taxon>Fungi</taxon>
        <taxon>Dikarya</taxon>
        <taxon>Basidiomycota</taxon>
        <taxon>Pucciniomycotina</taxon>
        <taxon>Pucciniomycetes</taxon>
        <taxon>Pucciniales</taxon>
        <taxon>Pucciniaceae</taxon>
        <taxon>Puccinia</taxon>
    </lineage>
</organism>
<dbReference type="STRING" id="200324.A0A2N5UTA1"/>
<evidence type="ECO:0000259" key="1">
    <source>
        <dbReference type="Pfam" id="PF17667"/>
    </source>
</evidence>
<accession>A0A2N5UTA1</accession>
<dbReference type="Proteomes" id="UP000235388">
    <property type="component" value="Unassembled WGS sequence"/>
</dbReference>
<dbReference type="InterPro" id="IPR040976">
    <property type="entry name" value="Pkinase_fungal"/>
</dbReference>
<evidence type="ECO:0000313" key="2">
    <source>
        <dbReference type="EMBL" id="PLW40866.1"/>
    </source>
</evidence>
<dbReference type="PANTHER" id="PTHR38248">
    <property type="entry name" value="FUNK1 6"/>
    <property type="match status" value="1"/>
</dbReference>
<comment type="caution">
    <text evidence="2">The sequence shown here is derived from an EMBL/GenBank/DDBJ whole genome shotgun (WGS) entry which is preliminary data.</text>
</comment>
<feature type="domain" description="Fungal-type protein kinase" evidence="1">
    <location>
        <begin position="275"/>
        <end position="352"/>
    </location>
</feature>
<dbReference type="AlphaFoldDB" id="A0A2N5UTA1"/>
<gene>
    <name evidence="2" type="ORF">PCANC_11006</name>
</gene>
<dbReference type="Pfam" id="PF17667">
    <property type="entry name" value="Pkinase_fungal"/>
    <property type="match status" value="1"/>
</dbReference>
<name>A0A2N5UTA1_9BASI</name>
<sequence length="352" mass="40812">MELQESLYHSLRNGLTSRGIHTVVQFFELELSEIDKQIRLINATYQISIHSLRRQPRSTMSSLHSIGRFDLFKPLITLILANDAKSNQEIIFEIVKEEFKGTMTGSTSCLMNTSSLLSDFLPVLRMELNNLMYTNVTGLVEHFITQLNRHLASLLEPHECFLDEMYQQILPDTSESTMINWITPVIEHLSRNLETTRTWRALPHNRIKGVKGQRKLHGEIMSQSKNEDHIRDVLVPVELKEERSDFGDAAFFLAKYVSDYPNSCHWIYAMWNLHAVFLTLDKQVLGFDPTFLDYDAPEARQKIRINTEPNPQELVIDELIFQAKRICGRGTTCWKAHLSTDKSQKFLIKDSW</sequence>
<keyword evidence="3" id="KW-1185">Reference proteome</keyword>
<dbReference type="OrthoDB" id="5584477at2759"/>
<dbReference type="PANTHER" id="PTHR38248:SF2">
    <property type="entry name" value="FUNK1 11"/>
    <property type="match status" value="1"/>
</dbReference>
<evidence type="ECO:0000313" key="3">
    <source>
        <dbReference type="Proteomes" id="UP000235388"/>
    </source>
</evidence>
<proteinExistence type="predicted"/>